<proteinExistence type="predicted"/>
<name>A0A2S9RQ44_HAEIF</name>
<accession>A0A2S9RQ44</accession>
<gene>
    <name evidence="1" type="ORF">BV102_00742</name>
</gene>
<dbReference type="Proteomes" id="UP000238532">
    <property type="component" value="Unassembled WGS sequence"/>
</dbReference>
<sequence length="128" mass="13868">MITNGTLDNNGLIQGKTGTTVVEAERQSKDNLMSDLINTLGDMERTVRSNLSTAENEQYPSSNAKSLMFYDKGRVVNKVASIMSNGSVCSVVLPAGKNIADGRLLTSCLAENEKSKSQYHKQSEKVGH</sequence>
<dbReference type="AlphaFoldDB" id="A0A2S9RQ44"/>
<evidence type="ECO:0000313" key="2">
    <source>
        <dbReference type="Proteomes" id="UP000238532"/>
    </source>
</evidence>
<evidence type="ECO:0000313" key="1">
    <source>
        <dbReference type="EMBL" id="PRJ61704.1"/>
    </source>
</evidence>
<comment type="caution">
    <text evidence="1">The sequence shown here is derived from an EMBL/GenBank/DDBJ whole genome shotgun (WGS) entry which is preliminary data.</text>
</comment>
<reference evidence="1 2" key="1">
    <citation type="submission" date="2017-04" db="EMBL/GenBank/DDBJ databases">
        <title>Haemophilus influenzae in COPD genome sequencing project.</title>
        <authorList>
            <person name="Murphy T.F."/>
            <person name="Kong Y."/>
            <person name="Nadendla S."/>
            <person name="Tettelin H."/>
            <person name="Pettigrew M."/>
        </authorList>
    </citation>
    <scope>NUCLEOTIDE SEQUENCE [LARGE SCALE GENOMIC DNA]</scope>
    <source>
        <strain evidence="1 2">56P127H1</strain>
    </source>
</reference>
<dbReference type="EMBL" id="NEBY01000195">
    <property type="protein sequence ID" value="PRJ61704.1"/>
    <property type="molecule type" value="Genomic_DNA"/>
</dbReference>
<protein>
    <submittedName>
        <fullName evidence="1">Uncharacterized protein</fullName>
    </submittedName>
</protein>
<organism evidence="1 2">
    <name type="scientific">Haemophilus influenzae</name>
    <dbReference type="NCBI Taxonomy" id="727"/>
    <lineage>
        <taxon>Bacteria</taxon>
        <taxon>Pseudomonadati</taxon>
        <taxon>Pseudomonadota</taxon>
        <taxon>Gammaproteobacteria</taxon>
        <taxon>Pasteurellales</taxon>
        <taxon>Pasteurellaceae</taxon>
        <taxon>Haemophilus</taxon>
    </lineage>
</organism>